<reference evidence="1" key="1">
    <citation type="journal article" date="2014" name="Front. Microbiol.">
        <title>High frequency of phylogenetically diverse reductive dehalogenase-homologous genes in deep subseafloor sedimentary metagenomes.</title>
        <authorList>
            <person name="Kawai M."/>
            <person name="Futagami T."/>
            <person name="Toyoda A."/>
            <person name="Takaki Y."/>
            <person name="Nishi S."/>
            <person name="Hori S."/>
            <person name="Arai W."/>
            <person name="Tsubouchi T."/>
            <person name="Morono Y."/>
            <person name="Uchiyama I."/>
            <person name="Ito T."/>
            <person name="Fujiyama A."/>
            <person name="Inagaki F."/>
            <person name="Takami H."/>
        </authorList>
    </citation>
    <scope>NUCLEOTIDE SEQUENCE</scope>
    <source>
        <strain evidence="1">Expedition CK06-06</strain>
    </source>
</reference>
<gene>
    <name evidence="1" type="ORF">S01H1_85737</name>
</gene>
<name>X0XGY0_9ZZZZ</name>
<feature type="non-terminal residue" evidence="1">
    <location>
        <position position="71"/>
    </location>
</feature>
<feature type="non-terminal residue" evidence="1">
    <location>
        <position position="1"/>
    </location>
</feature>
<sequence>YDLLADSGTMHFGAQRPGCWINFIPAGGLLLFPEASVSCMCPFPNMCSVAFKPATKNKAYTYYSSPGPMTP</sequence>
<accession>X0XGY0</accession>
<comment type="caution">
    <text evidence="1">The sequence shown here is derived from an EMBL/GenBank/DDBJ whole genome shotgun (WGS) entry which is preliminary data.</text>
</comment>
<organism evidence="1">
    <name type="scientific">marine sediment metagenome</name>
    <dbReference type="NCBI Taxonomy" id="412755"/>
    <lineage>
        <taxon>unclassified sequences</taxon>
        <taxon>metagenomes</taxon>
        <taxon>ecological metagenomes</taxon>
    </lineage>
</organism>
<evidence type="ECO:0000313" key="1">
    <source>
        <dbReference type="EMBL" id="GAG42434.1"/>
    </source>
</evidence>
<dbReference type="EMBL" id="BARS01059014">
    <property type="protein sequence ID" value="GAG42434.1"/>
    <property type="molecule type" value="Genomic_DNA"/>
</dbReference>
<protein>
    <submittedName>
        <fullName evidence="1">Uncharacterized protein</fullName>
    </submittedName>
</protein>
<dbReference type="AlphaFoldDB" id="X0XGY0"/>
<proteinExistence type="predicted"/>